<name>A0A7J7K6L8_BUGNE</name>
<evidence type="ECO:0000259" key="13">
    <source>
        <dbReference type="PROSITE" id="PS50144"/>
    </source>
</evidence>
<keyword evidence="6" id="KW-0677">Repeat</keyword>
<dbReference type="PIRSF" id="PIRSF015614">
    <property type="entry name" value="TRAF"/>
    <property type="match status" value="1"/>
</dbReference>
<dbReference type="GO" id="GO:0043122">
    <property type="term" value="P:regulation of canonical NF-kappaB signal transduction"/>
    <property type="evidence" value="ECO:0007669"/>
    <property type="project" value="TreeGrafter"/>
</dbReference>
<sequence>MDNMHVLYCIMSIPVFYYRLTLRVMASALAGPSSMDVDHAQYQSISSTSFMTDDFNERPKFINAARLKKLYGCAICNDVVVQPHQTPCGNRVCKKCIEEKFGSLSVIKCPLPHDDMDEEELKEEQCQQEGLVRDAVVPDPGSQRFLLREKCFCENQEYGCCENPPWKKLKEHQAICVFVPDRCPNQGCYKLFAKKDLQRHTAECEFGIVKCNFCQQSFKRKDMEEHLGECDYADSECTLCGTKFEKRKQLIVHQKTNPECLRTAGKCYFFEYCHFESDNLNELKAHLKSKTSKHLEAIAVRVHELENVSTKSKDMYTNDVKKAVNSKVKPLEKVTAEIAMKVKKLTDKVAQSETSGEHLVNAMRTVSHSSQQIETVQSKVSVIERQIKDSGLDRVTVIDSHSQNIRRHTDSIGELDKRVKNVELGSHDGVLVWKINDYKRRKSDAVRGRQMSIYSHPFYTSRHGYKMCCRAYLNGDGLGRAKCLSLFFVLMRGEYDELLHFPFKQRVTFSLLCPSNPSLSKHETFLPDPDSSSFRRPQTEMNIASGCPQFALHADVESSNFLINDCIYVRVRVEPGVVQREKLQ</sequence>
<dbReference type="SMART" id="SM00061">
    <property type="entry name" value="MATH"/>
    <property type="match status" value="1"/>
</dbReference>
<dbReference type="GO" id="GO:0007165">
    <property type="term" value="P:signal transduction"/>
    <property type="evidence" value="ECO:0007669"/>
    <property type="project" value="InterPro"/>
</dbReference>
<dbReference type="GO" id="GO:0042981">
    <property type="term" value="P:regulation of apoptotic process"/>
    <property type="evidence" value="ECO:0007669"/>
    <property type="project" value="InterPro"/>
</dbReference>
<evidence type="ECO:0000256" key="8">
    <source>
        <dbReference type="ARBA" id="ARBA00022833"/>
    </source>
</evidence>
<dbReference type="InterPro" id="IPR012227">
    <property type="entry name" value="TNF_rcpt-assoc_TRAF_met"/>
</dbReference>
<dbReference type="PANTHER" id="PTHR10131:SF153">
    <property type="entry name" value="RING-TYPE DOMAIN-CONTAINING PROTEIN"/>
    <property type="match status" value="1"/>
</dbReference>
<evidence type="ECO:0000256" key="2">
    <source>
        <dbReference type="ARBA" id="ARBA00022490"/>
    </source>
</evidence>
<dbReference type="InterPro" id="IPR013083">
    <property type="entry name" value="Znf_RING/FYVE/PHD"/>
</dbReference>
<keyword evidence="7 11" id="KW-0863">Zinc-finger</keyword>
<proteinExistence type="predicted"/>
<dbReference type="InterPro" id="IPR008974">
    <property type="entry name" value="TRAF-like"/>
</dbReference>
<comment type="subcellular location">
    <subcellularLocation>
        <location evidence="1">Cytoplasm</location>
    </subcellularLocation>
</comment>
<evidence type="ECO:0000256" key="7">
    <source>
        <dbReference type="ARBA" id="ARBA00022771"/>
    </source>
</evidence>
<dbReference type="PROSITE" id="PS50145">
    <property type="entry name" value="ZF_TRAF"/>
    <property type="match status" value="1"/>
</dbReference>
<feature type="domain" description="MATH" evidence="13">
    <location>
        <begin position="428"/>
        <end position="573"/>
    </location>
</feature>
<evidence type="ECO:0000256" key="9">
    <source>
        <dbReference type="ARBA" id="ARBA00022843"/>
    </source>
</evidence>
<dbReference type="GO" id="GO:0009898">
    <property type="term" value="C:cytoplasmic side of plasma membrane"/>
    <property type="evidence" value="ECO:0007669"/>
    <property type="project" value="TreeGrafter"/>
</dbReference>
<dbReference type="Gene3D" id="2.60.210.10">
    <property type="entry name" value="Apoptosis, Tumor Necrosis Factor Receptor Associated Protein 2, Chain A"/>
    <property type="match status" value="1"/>
</dbReference>
<dbReference type="InterPro" id="IPR049342">
    <property type="entry name" value="TRAF1-6_MATH_dom"/>
</dbReference>
<dbReference type="GO" id="GO:0005164">
    <property type="term" value="F:tumor necrosis factor receptor binding"/>
    <property type="evidence" value="ECO:0007669"/>
    <property type="project" value="TreeGrafter"/>
</dbReference>
<evidence type="ECO:0000256" key="3">
    <source>
        <dbReference type="ARBA" id="ARBA00022499"/>
    </source>
</evidence>
<dbReference type="SUPFAM" id="SSF49599">
    <property type="entry name" value="TRAF domain-like"/>
    <property type="match status" value="2"/>
</dbReference>
<dbReference type="Pfam" id="PF21355">
    <property type="entry name" value="TRAF-mep_MATH"/>
    <property type="match status" value="1"/>
</dbReference>
<dbReference type="GO" id="GO:0006915">
    <property type="term" value="P:apoptotic process"/>
    <property type="evidence" value="ECO:0007669"/>
    <property type="project" value="UniProtKB-KW"/>
</dbReference>
<dbReference type="Gene3D" id="3.30.40.10">
    <property type="entry name" value="Zinc/RING finger domain, C3HC4 (zinc finger)"/>
    <property type="match status" value="2"/>
</dbReference>
<dbReference type="FunFam" id="2.60.210.10:FF:000001">
    <property type="entry name" value="TNF receptor-associated factor"/>
    <property type="match status" value="1"/>
</dbReference>
<protein>
    <submittedName>
        <fullName evidence="15">TRAF3</fullName>
    </submittedName>
</protein>
<keyword evidence="2" id="KW-0963">Cytoplasm</keyword>
<dbReference type="PROSITE" id="PS50144">
    <property type="entry name" value="MATH"/>
    <property type="match status" value="1"/>
</dbReference>
<dbReference type="PROSITE" id="PS50089">
    <property type="entry name" value="ZF_RING_2"/>
    <property type="match status" value="1"/>
</dbReference>
<keyword evidence="10" id="KW-0175">Coiled coil</keyword>
<evidence type="ECO:0000313" key="15">
    <source>
        <dbReference type="EMBL" id="KAF6034262.1"/>
    </source>
</evidence>
<feature type="domain" description="RING-type" evidence="12">
    <location>
        <begin position="73"/>
        <end position="113"/>
    </location>
</feature>
<keyword evidence="3" id="KW-1017">Isopeptide bond</keyword>
<evidence type="ECO:0000313" key="16">
    <source>
        <dbReference type="Proteomes" id="UP000593567"/>
    </source>
</evidence>
<dbReference type="InterPro" id="IPR001841">
    <property type="entry name" value="Znf_RING"/>
</dbReference>
<evidence type="ECO:0000256" key="11">
    <source>
        <dbReference type="PROSITE-ProRule" id="PRU00207"/>
    </source>
</evidence>
<evidence type="ECO:0000256" key="10">
    <source>
        <dbReference type="ARBA" id="ARBA00023054"/>
    </source>
</evidence>
<evidence type="ECO:0000256" key="6">
    <source>
        <dbReference type="ARBA" id="ARBA00022737"/>
    </source>
</evidence>
<dbReference type="Proteomes" id="UP000593567">
    <property type="component" value="Unassembled WGS sequence"/>
</dbReference>
<dbReference type="InterPro" id="IPR001293">
    <property type="entry name" value="Znf_TRAF"/>
</dbReference>
<dbReference type="SUPFAM" id="SSF57850">
    <property type="entry name" value="RING/U-box"/>
    <property type="match status" value="1"/>
</dbReference>
<evidence type="ECO:0000256" key="4">
    <source>
        <dbReference type="ARBA" id="ARBA00022703"/>
    </source>
</evidence>
<dbReference type="GO" id="GO:0008270">
    <property type="term" value="F:zinc ion binding"/>
    <property type="evidence" value="ECO:0007669"/>
    <property type="project" value="UniProtKB-KW"/>
</dbReference>
<dbReference type="Pfam" id="PF02176">
    <property type="entry name" value="zf-TRAF"/>
    <property type="match status" value="1"/>
</dbReference>
<keyword evidence="5 11" id="KW-0479">Metal-binding</keyword>
<keyword evidence="16" id="KW-1185">Reference proteome</keyword>
<dbReference type="InterPro" id="IPR002083">
    <property type="entry name" value="MATH/TRAF_dom"/>
</dbReference>
<evidence type="ECO:0000256" key="1">
    <source>
        <dbReference type="ARBA" id="ARBA00004496"/>
    </source>
</evidence>
<feature type="domain" description="TRAF-type" evidence="14">
    <location>
        <begin position="172"/>
        <end position="224"/>
    </location>
</feature>
<organism evidence="15 16">
    <name type="scientific">Bugula neritina</name>
    <name type="common">Brown bryozoan</name>
    <name type="synonym">Sertularia neritina</name>
    <dbReference type="NCBI Taxonomy" id="10212"/>
    <lineage>
        <taxon>Eukaryota</taxon>
        <taxon>Metazoa</taxon>
        <taxon>Spiralia</taxon>
        <taxon>Lophotrochozoa</taxon>
        <taxon>Bryozoa</taxon>
        <taxon>Gymnolaemata</taxon>
        <taxon>Cheilostomatida</taxon>
        <taxon>Flustrina</taxon>
        <taxon>Buguloidea</taxon>
        <taxon>Bugulidae</taxon>
        <taxon>Bugula</taxon>
    </lineage>
</organism>
<evidence type="ECO:0000256" key="5">
    <source>
        <dbReference type="ARBA" id="ARBA00022723"/>
    </source>
</evidence>
<evidence type="ECO:0000259" key="14">
    <source>
        <dbReference type="PROSITE" id="PS50145"/>
    </source>
</evidence>
<reference evidence="15" key="1">
    <citation type="submission" date="2020-06" db="EMBL/GenBank/DDBJ databases">
        <title>Draft genome of Bugula neritina, a colonial animal packing powerful symbionts and potential medicines.</title>
        <authorList>
            <person name="Rayko M."/>
        </authorList>
    </citation>
    <scope>NUCLEOTIDE SEQUENCE [LARGE SCALE GENOMIC DNA]</scope>
    <source>
        <strain evidence="15">Kwan_BN1</strain>
    </source>
</reference>
<keyword evidence="8 11" id="KW-0862">Zinc</keyword>
<keyword evidence="4" id="KW-0053">Apoptosis</keyword>
<comment type="caution">
    <text evidence="15">The sequence shown here is derived from an EMBL/GenBank/DDBJ whole genome shotgun (WGS) entry which is preliminary data.</text>
</comment>
<gene>
    <name evidence="15" type="ORF">EB796_007429</name>
</gene>
<dbReference type="OrthoDB" id="5947827at2759"/>
<dbReference type="PANTHER" id="PTHR10131">
    <property type="entry name" value="TNF RECEPTOR ASSOCIATED FACTOR"/>
    <property type="match status" value="1"/>
</dbReference>
<dbReference type="AlphaFoldDB" id="A0A7J7K6L8"/>
<accession>A0A7J7K6L8</accession>
<dbReference type="EMBL" id="VXIV02001117">
    <property type="protein sequence ID" value="KAF6034262.1"/>
    <property type="molecule type" value="Genomic_DNA"/>
</dbReference>
<feature type="zinc finger region" description="TRAF-type" evidence="11">
    <location>
        <begin position="172"/>
        <end position="224"/>
    </location>
</feature>
<evidence type="ECO:0000259" key="12">
    <source>
        <dbReference type="PROSITE" id="PS50089"/>
    </source>
</evidence>
<keyword evidence="9" id="KW-0832">Ubl conjugation</keyword>
<dbReference type="GO" id="GO:0005737">
    <property type="term" value="C:cytoplasm"/>
    <property type="evidence" value="ECO:0007669"/>
    <property type="project" value="UniProtKB-SubCell"/>
</dbReference>